<dbReference type="RefSeq" id="WP_345615014.1">
    <property type="nucleotide sequence ID" value="NZ_BAABJV010000012.1"/>
</dbReference>
<name>A0ABP9AXD2_9ACTN</name>
<organism evidence="3 4">
    <name type="scientific">Streptomyces sanyensis</name>
    <dbReference type="NCBI Taxonomy" id="568869"/>
    <lineage>
        <taxon>Bacteria</taxon>
        <taxon>Bacillati</taxon>
        <taxon>Actinomycetota</taxon>
        <taxon>Actinomycetes</taxon>
        <taxon>Kitasatosporales</taxon>
        <taxon>Streptomycetaceae</taxon>
        <taxon>Streptomyces</taxon>
    </lineage>
</organism>
<evidence type="ECO:0000256" key="1">
    <source>
        <dbReference type="SAM" id="MobiDB-lite"/>
    </source>
</evidence>
<accession>A0ABP9AXD2</accession>
<dbReference type="SMART" id="SM00530">
    <property type="entry name" value="HTH_XRE"/>
    <property type="match status" value="1"/>
</dbReference>
<dbReference type="Proteomes" id="UP001501147">
    <property type="component" value="Unassembled WGS sequence"/>
</dbReference>
<evidence type="ECO:0000259" key="2">
    <source>
        <dbReference type="SMART" id="SM00530"/>
    </source>
</evidence>
<protein>
    <recommendedName>
        <fullName evidence="2">HTH cro/C1-type domain-containing protein</fullName>
    </recommendedName>
</protein>
<feature type="compositionally biased region" description="Basic and acidic residues" evidence="1">
    <location>
        <begin position="96"/>
        <end position="106"/>
    </location>
</feature>
<dbReference type="InterPro" id="IPR001387">
    <property type="entry name" value="Cro/C1-type_HTH"/>
</dbReference>
<dbReference type="EMBL" id="BAABJV010000012">
    <property type="protein sequence ID" value="GAA4787026.1"/>
    <property type="molecule type" value="Genomic_DNA"/>
</dbReference>
<dbReference type="SUPFAM" id="SSF47413">
    <property type="entry name" value="lambda repressor-like DNA-binding domains"/>
    <property type="match status" value="1"/>
</dbReference>
<feature type="domain" description="HTH cro/C1-type" evidence="2">
    <location>
        <begin position="21"/>
        <end position="76"/>
    </location>
</feature>
<dbReference type="CDD" id="cd00093">
    <property type="entry name" value="HTH_XRE"/>
    <property type="match status" value="1"/>
</dbReference>
<comment type="caution">
    <text evidence="3">The sequence shown here is derived from an EMBL/GenBank/DDBJ whole genome shotgun (WGS) entry which is preliminary data.</text>
</comment>
<gene>
    <name evidence="3" type="ORF">GCM10023329_42450</name>
</gene>
<evidence type="ECO:0000313" key="3">
    <source>
        <dbReference type="EMBL" id="GAA4787026.1"/>
    </source>
</evidence>
<feature type="region of interest" description="Disordered" evidence="1">
    <location>
        <begin position="90"/>
        <end position="129"/>
    </location>
</feature>
<evidence type="ECO:0000313" key="4">
    <source>
        <dbReference type="Proteomes" id="UP001501147"/>
    </source>
</evidence>
<proteinExistence type="predicted"/>
<sequence length="292" mass="30998">MARWRPLPADLPPEHRRLVLRLRVLKDRAGASLTALAHRTSRSPSSWQRYLNGLAFPPWDAAEALAGLTGVDDADRVRLRVLWEAAEAVRASPPAAERETPEREAPEPEPGVPEAVAPPAGGPQPHRTRGGLGGIPLRLWAGVLVALLLAAALASVAPEGRRAGGAWPVDVRAEAASSCRGDSCAGLDARRTGCVEDRRTLGRYEWGEHRVELLHSPACATVWGEAAPPAGVRGIALSVPGAGQRWEREGSGRSRMLPAPDRLGSGVQFCAVFDDVQTCVDAGNRVHSGPLG</sequence>
<dbReference type="InterPro" id="IPR010982">
    <property type="entry name" value="Lambda_DNA-bd_dom_sf"/>
</dbReference>
<keyword evidence="4" id="KW-1185">Reference proteome</keyword>
<dbReference type="Pfam" id="PF13560">
    <property type="entry name" value="HTH_31"/>
    <property type="match status" value="1"/>
</dbReference>
<reference evidence="4" key="1">
    <citation type="journal article" date="2019" name="Int. J. Syst. Evol. Microbiol.">
        <title>The Global Catalogue of Microorganisms (GCM) 10K type strain sequencing project: providing services to taxonomists for standard genome sequencing and annotation.</title>
        <authorList>
            <consortium name="The Broad Institute Genomics Platform"/>
            <consortium name="The Broad Institute Genome Sequencing Center for Infectious Disease"/>
            <person name="Wu L."/>
            <person name="Ma J."/>
        </authorList>
    </citation>
    <scope>NUCLEOTIDE SEQUENCE [LARGE SCALE GENOMIC DNA]</scope>
    <source>
        <strain evidence="4">JCM 18324</strain>
    </source>
</reference>